<gene>
    <name evidence="1" type="ORF">Maq22A_c04085</name>
</gene>
<dbReference type="KEGG" id="maqu:Maq22A_c04085"/>
<proteinExistence type="predicted"/>
<dbReference type="STRING" id="270351.Maq22A_c04085"/>
<dbReference type="Proteomes" id="UP000061432">
    <property type="component" value="Chromosome"/>
</dbReference>
<evidence type="ECO:0000313" key="2">
    <source>
        <dbReference type="Proteomes" id="UP000061432"/>
    </source>
</evidence>
<name>A0A0C6F7G6_9HYPH</name>
<sequence length="164" mass="17019">MRGMTIYEAKARARAPEDTRDAAEEAIDLVGALSAIFAYGEEVGQLDSPSCTGGAAVGRALHHLLCRILADLNAAVVPADCAPGAAPRPAEPVTERDPSDVEEEARHVAGLLRVLRTGERNGEGLDMEATEGAIDIVNDALDTAARLRGDVADLRAYATAGGTA</sequence>
<accession>A0A0C6F7G6</accession>
<dbReference type="EMBL" id="AP014704">
    <property type="protein sequence ID" value="BAQ44243.1"/>
    <property type="molecule type" value="Genomic_DNA"/>
</dbReference>
<dbReference type="AlphaFoldDB" id="A0A0C6F7G6"/>
<reference evidence="1 2" key="1">
    <citation type="journal article" date="2015" name="Genome Announc.">
        <title>Complete Genome Sequence of Methylobacterium aquaticum Strain 22A, Isolated from Racomitrium japonicum Moss.</title>
        <authorList>
            <person name="Tani A."/>
            <person name="Ogura Y."/>
            <person name="Hayashi T."/>
            <person name="Kimbara K."/>
        </authorList>
    </citation>
    <scope>NUCLEOTIDE SEQUENCE [LARGE SCALE GENOMIC DNA]</scope>
    <source>
        <strain evidence="1 2">MA-22A</strain>
    </source>
</reference>
<organism evidence="1 2">
    <name type="scientific">Methylobacterium aquaticum</name>
    <dbReference type="NCBI Taxonomy" id="270351"/>
    <lineage>
        <taxon>Bacteria</taxon>
        <taxon>Pseudomonadati</taxon>
        <taxon>Pseudomonadota</taxon>
        <taxon>Alphaproteobacteria</taxon>
        <taxon>Hyphomicrobiales</taxon>
        <taxon>Methylobacteriaceae</taxon>
        <taxon>Methylobacterium</taxon>
    </lineage>
</organism>
<evidence type="ECO:0000313" key="1">
    <source>
        <dbReference type="EMBL" id="BAQ44243.1"/>
    </source>
</evidence>
<dbReference type="PATRIC" id="fig|270351.10.peg.792"/>
<reference evidence="2" key="2">
    <citation type="submission" date="2015-01" db="EMBL/GenBank/DDBJ databases">
        <title>Complete genome sequence of Methylobacterium aquaticum strain 22A.</title>
        <authorList>
            <person name="Tani A."/>
            <person name="Ogura Y."/>
            <person name="Hayashi T."/>
        </authorList>
    </citation>
    <scope>NUCLEOTIDE SEQUENCE [LARGE SCALE GENOMIC DNA]</scope>
    <source>
        <strain evidence="2">MA-22A</strain>
    </source>
</reference>
<protein>
    <submittedName>
        <fullName evidence="1">Uncharacterized protein</fullName>
    </submittedName>
</protein>